<dbReference type="SMART" id="SM00225">
    <property type="entry name" value="BTB"/>
    <property type="match status" value="2"/>
</dbReference>
<name>A0AA39R6R6_9LECA</name>
<gene>
    <name evidence="2" type="ORF">JMJ35_001946</name>
</gene>
<dbReference type="SUPFAM" id="SSF54695">
    <property type="entry name" value="POZ domain"/>
    <property type="match status" value="2"/>
</dbReference>
<feature type="domain" description="BTB" evidence="1">
    <location>
        <begin position="12"/>
        <end position="82"/>
    </location>
</feature>
<organism evidence="2 3">
    <name type="scientific">Cladonia borealis</name>
    <dbReference type="NCBI Taxonomy" id="184061"/>
    <lineage>
        <taxon>Eukaryota</taxon>
        <taxon>Fungi</taxon>
        <taxon>Dikarya</taxon>
        <taxon>Ascomycota</taxon>
        <taxon>Pezizomycotina</taxon>
        <taxon>Lecanoromycetes</taxon>
        <taxon>OSLEUM clade</taxon>
        <taxon>Lecanoromycetidae</taxon>
        <taxon>Lecanorales</taxon>
        <taxon>Lecanorineae</taxon>
        <taxon>Cladoniaceae</taxon>
        <taxon>Cladonia</taxon>
    </lineage>
</organism>
<dbReference type="EMBL" id="JAFEKC020000003">
    <property type="protein sequence ID" value="KAK0515912.1"/>
    <property type="molecule type" value="Genomic_DNA"/>
</dbReference>
<dbReference type="Pfam" id="PF00651">
    <property type="entry name" value="BTB"/>
    <property type="match status" value="2"/>
</dbReference>
<evidence type="ECO:0000313" key="3">
    <source>
        <dbReference type="Proteomes" id="UP001166286"/>
    </source>
</evidence>
<evidence type="ECO:0000313" key="2">
    <source>
        <dbReference type="EMBL" id="KAK0515912.1"/>
    </source>
</evidence>
<dbReference type="Proteomes" id="UP001166286">
    <property type="component" value="Unassembled WGS sequence"/>
</dbReference>
<dbReference type="InterPro" id="IPR000210">
    <property type="entry name" value="BTB/POZ_dom"/>
</dbReference>
<accession>A0AA39R6R6</accession>
<proteinExistence type="predicted"/>
<comment type="caution">
    <text evidence="2">The sequence shown here is derived from an EMBL/GenBank/DDBJ whole genome shotgun (WGS) entry which is preliminary data.</text>
</comment>
<dbReference type="PROSITE" id="PS50097">
    <property type="entry name" value="BTB"/>
    <property type="match status" value="2"/>
</dbReference>
<dbReference type="Gene3D" id="3.30.710.10">
    <property type="entry name" value="Potassium Channel Kv1.1, Chain A"/>
    <property type="match status" value="2"/>
</dbReference>
<sequence>MARKSLQLCNVELVTLIVGASRAIYHVHLNLLCNASSVFKAAFTTGHFEEGNRLSMDLIDDDVDSVDRLVQWLYSEAYTISPFDCEEHANERFNQLARLNTLADKYQIDALSQNIISRMGEPHMERWRIPPFPPRMSVVAYVYDNTSERSDFRKMMVECLKGEPVVTLYVGNDREVFCIHRHLLCNASPVFKAALAGNFRESSELSMNLREEDLDSVNRLVQWLYTKCYEVDDSDSEEHLRARYWQLARLNALADKYDIVTLRNDIVDKFFAIFSAPKAGYNRFPKLELIKYVYTNSSKRCALRDLLAALYCWQASYKWYDKVVAKDHLDSIPGLAVDIVIAMAQKLSGKGDPFEGKASVYHEIVSHEGRNEDSDDTLV</sequence>
<dbReference type="PANTHER" id="PTHR47843">
    <property type="entry name" value="BTB DOMAIN-CONTAINING PROTEIN-RELATED"/>
    <property type="match status" value="1"/>
</dbReference>
<feature type="domain" description="BTB" evidence="1">
    <location>
        <begin position="164"/>
        <end position="233"/>
    </location>
</feature>
<dbReference type="CDD" id="cd18186">
    <property type="entry name" value="BTB_POZ_ZBTB_KLHL-like"/>
    <property type="match status" value="2"/>
</dbReference>
<reference evidence="2" key="1">
    <citation type="submission" date="2023-03" db="EMBL/GenBank/DDBJ databases">
        <title>Complete genome of Cladonia borealis.</title>
        <authorList>
            <person name="Park H."/>
        </authorList>
    </citation>
    <scope>NUCLEOTIDE SEQUENCE</scope>
    <source>
        <strain evidence="2">ANT050790</strain>
    </source>
</reference>
<dbReference type="PANTHER" id="PTHR47843:SF2">
    <property type="entry name" value="BTB DOMAIN-CONTAINING PROTEIN"/>
    <property type="match status" value="1"/>
</dbReference>
<protein>
    <recommendedName>
        <fullName evidence="1">BTB domain-containing protein</fullName>
    </recommendedName>
</protein>
<dbReference type="InterPro" id="IPR011333">
    <property type="entry name" value="SKP1/BTB/POZ_sf"/>
</dbReference>
<evidence type="ECO:0000259" key="1">
    <source>
        <dbReference type="PROSITE" id="PS50097"/>
    </source>
</evidence>
<keyword evidence="3" id="KW-1185">Reference proteome</keyword>
<dbReference type="AlphaFoldDB" id="A0AA39R6R6"/>